<evidence type="ECO:0000313" key="1">
    <source>
        <dbReference type="Proteomes" id="UP000887576"/>
    </source>
</evidence>
<dbReference type="Proteomes" id="UP000887576">
    <property type="component" value="Unplaced"/>
</dbReference>
<protein>
    <submittedName>
        <fullName evidence="2">RING-type domain-containing protein</fullName>
    </submittedName>
</protein>
<sequence length="297" mass="34085">MGLFVAETSEVVRSHLRDEEHLDELSSRYSQLVSQIFGRRGVIVAFKWQQILMKALYYGLTTGTGVQTLGEEYLGLIQVDGSNSDKVATDFQRYAFIFVECSQNFICSKLCAVLCKYGKQLHDINHLHPVLYKITQDLPAMSDAIVEFFKTFNIALFYLFGTPYHQISKAIVDIRYRSLRPQSNFEAQTLYKILGITSFFRLLFVAKKRIEKFIKENEELDGFSSDYETEEQINIQNTITCSVCCEIAQPVATPCGHSFCWNCVERTKVSTDSKDIVQCPSCRYQFLNTRVIPLMNL</sequence>
<dbReference type="WBParaSite" id="JU765_v2.g7166.t1">
    <property type="protein sequence ID" value="JU765_v2.g7166.t1"/>
    <property type="gene ID" value="JU765_v2.g7166"/>
</dbReference>
<evidence type="ECO:0000313" key="2">
    <source>
        <dbReference type="WBParaSite" id="JU765_v2.g7166.t1"/>
    </source>
</evidence>
<reference evidence="2" key="1">
    <citation type="submission" date="2022-11" db="UniProtKB">
        <authorList>
            <consortium name="WormBaseParasite"/>
        </authorList>
    </citation>
    <scope>IDENTIFICATION</scope>
</reference>
<organism evidence="1 2">
    <name type="scientific">Panagrolaimus sp. JU765</name>
    <dbReference type="NCBI Taxonomy" id="591449"/>
    <lineage>
        <taxon>Eukaryota</taxon>
        <taxon>Metazoa</taxon>
        <taxon>Ecdysozoa</taxon>
        <taxon>Nematoda</taxon>
        <taxon>Chromadorea</taxon>
        <taxon>Rhabditida</taxon>
        <taxon>Tylenchina</taxon>
        <taxon>Panagrolaimomorpha</taxon>
        <taxon>Panagrolaimoidea</taxon>
        <taxon>Panagrolaimidae</taxon>
        <taxon>Panagrolaimus</taxon>
    </lineage>
</organism>
<name>A0AC34RID9_9BILA</name>
<proteinExistence type="predicted"/>
<accession>A0AC34RID9</accession>